<dbReference type="AlphaFoldDB" id="A0AAU9XC02"/>
<evidence type="ECO:0000313" key="3">
    <source>
        <dbReference type="EMBL" id="CAH3143808.1"/>
    </source>
</evidence>
<dbReference type="InterPro" id="IPR036249">
    <property type="entry name" value="Thioredoxin-like_sf"/>
</dbReference>
<dbReference type="FunFam" id="1.20.1050.10:FF:000030">
    <property type="entry name" value="Glutathione S-transferase S1"/>
    <property type="match status" value="1"/>
</dbReference>
<dbReference type="InterPro" id="IPR040079">
    <property type="entry name" value="Glutathione_S-Trfase"/>
</dbReference>
<feature type="domain" description="GST N-terminal" evidence="1">
    <location>
        <begin position="51"/>
        <end position="131"/>
    </location>
</feature>
<dbReference type="FunFam" id="3.40.30.10:FF:000258">
    <property type="entry name" value="Glutathione S-transferase"/>
    <property type="match status" value="1"/>
</dbReference>
<dbReference type="InterPro" id="IPR004046">
    <property type="entry name" value="GST_C"/>
</dbReference>
<dbReference type="SUPFAM" id="SSF47616">
    <property type="entry name" value="GST C-terminal domain-like"/>
    <property type="match status" value="1"/>
</dbReference>
<dbReference type="PROSITE" id="PS50404">
    <property type="entry name" value="GST_NTER"/>
    <property type="match status" value="1"/>
</dbReference>
<dbReference type="SFLD" id="SFLDS00019">
    <property type="entry name" value="Glutathione_Transferase_(cytos"/>
    <property type="match status" value="1"/>
</dbReference>
<evidence type="ECO:0000313" key="4">
    <source>
        <dbReference type="Proteomes" id="UP001159428"/>
    </source>
</evidence>
<dbReference type="InterPro" id="IPR050213">
    <property type="entry name" value="GST_superfamily"/>
</dbReference>
<proteinExistence type="predicted"/>
<gene>
    <name evidence="3" type="ORF">PMEA_00020779</name>
</gene>
<dbReference type="Gene3D" id="3.40.30.10">
    <property type="entry name" value="Glutaredoxin"/>
    <property type="match status" value="1"/>
</dbReference>
<dbReference type="SFLD" id="SFLDG01205">
    <property type="entry name" value="AMPS.1"/>
    <property type="match status" value="1"/>
</dbReference>
<feature type="domain" description="GST C-terminal" evidence="2">
    <location>
        <begin position="133"/>
        <end position="264"/>
    </location>
</feature>
<name>A0AAU9XC02_9CNID</name>
<dbReference type="Pfam" id="PF14497">
    <property type="entry name" value="GST_C_3"/>
    <property type="match status" value="1"/>
</dbReference>
<dbReference type="Gene3D" id="1.20.1050.10">
    <property type="match status" value="1"/>
</dbReference>
<comment type="caution">
    <text evidence="3">The sequence shown here is derived from an EMBL/GenBank/DDBJ whole genome shotgun (WGS) entry which is preliminary data.</text>
</comment>
<dbReference type="Pfam" id="PF02798">
    <property type="entry name" value="GST_N"/>
    <property type="match status" value="1"/>
</dbReference>
<dbReference type="SUPFAM" id="SSF52833">
    <property type="entry name" value="Thioredoxin-like"/>
    <property type="match status" value="1"/>
</dbReference>
<protein>
    <recommendedName>
        <fullName evidence="5">Glutathione S-transferase</fullName>
    </recommendedName>
</protein>
<dbReference type="GO" id="GO:0006749">
    <property type="term" value="P:glutathione metabolic process"/>
    <property type="evidence" value="ECO:0007669"/>
    <property type="project" value="TreeGrafter"/>
</dbReference>
<organism evidence="3 4">
    <name type="scientific">Pocillopora meandrina</name>
    <dbReference type="NCBI Taxonomy" id="46732"/>
    <lineage>
        <taxon>Eukaryota</taxon>
        <taxon>Metazoa</taxon>
        <taxon>Cnidaria</taxon>
        <taxon>Anthozoa</taxon>
        <taxon>Hexacorallia</taxon>
        <taxon>Scleractinia</taxon>
        <taxon>Astrocoeniina</taxon>
        <taxon>Pocilloporidae</taxon>
        <taxon>Pocillopora</taxon>
    </lineage>
</organism>
<sequence>HINHANWLCLSLLTREGHITSHHISVSIESKPRHTLRPLAVFVRIFTRAMPKYKLSYFPLRGRAEAIRITFAVAGVEFDDILVNPEEWFTKLKHSGLSPSGQLPILEVDGTVLTQSKAILSYLAKEFNLAPKGNLQQAQADSLAHVVNELETTLTEAYGEKDPERKEKGMKTATEEVIPDKCGYFEKILSANKNGFFIGEKLTYADIVVFTFLNSYFMKGKAEGIPEGLKKFPSLSAWYERVRTQPKILEKLKNPTDGFVDYIY</sequence>
<dbReference type="InterPro" id="IPR004045">
    <property type="entry name" value="Glutathione_S-Trfase_N"/>
</dbReference>
<dbReference type="CDD" id="cd03039">
    <property type="entry name" value="GST_N_Sigma_like"/>
    <property type="match status" value="1"/>
</dbReference>
<accession>A0AAU9XC02</accession>
<keyword evidence="4" id="KW-1185">Reference proteome</keyword>
<dbReference type="EMBL" id="CALNXJ010000038">
    <property type="protein sequence ID" value="CAH3143808.1"/>
    <property type="molecule type" value="Genomic_DNA"/>
</dbReference>
<dbReference type="GO" id="GO:0004364">
    <property type="term" value="F:glutathione transferase activity"/>
    <property type="evidence" value="ECO:0007669"/>
    <property type="project" value="TreeGrafter"/>
</dbReference>
<evidence type="ECO:0008006" key="5">
    <source>
        <dbReference type="Google" id="ProtNLM"/>
    </source>
</evidence>
<evidence type="ECO:0000259" key="1">
    <source>
        <dbReference type="PROSITE" id="PS50404"/>
    </source>
</evidence>
<dbReference type="CDD" id="cd03192">
    <property type="entry name" value="GST_C_Sigma_like"/>
    <property type="match status" value="1"/>
</dbReference>
<feature type="non-terminal residue" evidence="3">
    <location>
        <position position="1"/>
    </location>
</feature>
<dbReference type="PANTHER" id="PTHR11571">
    <property type="entry name" value="GLUTATHIONE S-TRANSFERASE"/>
    <property type="match status" value="1"/>
</dbReference>
<evidence type="ECO:0000259" key="2">
    <source>
        <dbReference type="PROSITE" id="PS50405"/>
    </source>
</evidence>
<dbReference type="PROSITE" id="PS50405">
    <property type="entry name" value="GST_CTER"/>
    <property type="match status" value="1"/>
</dbReference>
<dbReference type="Proteomes" id="UP001159428">
    <property type="component" value="Unassembled WGS sequence"/>
</dbReference>
<dbReference type="InterPro" id="IPR036282">
    <property type="entry name" value="Glutathione-S-Trfase_C_sf"/>
</dbReference>
<dbReference type="SFLD" id="SFLDG00363">
    <property type="entry name" value="AMPS_(cytGST):_Alpha-__Mu-__Pi"/>
    <property type="match status" value="1"/>
</dbReference>
<reference evidence="3 4" key="1">
    <citation type="submission" date="2022-05" db="EMBL/GenBank/DDBJ databases">
        <authorList>
            <consortium name="Genoscope - CEA"/>
            <person name="William W."/>
        </authorList>
    </citation>
    <scope>NUCLEOTIDE SEQUENCE [LARGE SCALE GENOMIC DNA]</scope>
</reference>
<dbReference type="InterPro" id="IPR010987">
    <property type="entry name" value="Glutathione-S-Trfase_C-like"/>
</dbReference>